<dbReference type="EMBL" id="JABACI010000006">
    <property type="protein sequence ID" value="NLP86117.1"/>
    <property type="molecule type" value="Genomic_DNA"/>
</dbReference>
<keyword evidence="4" id="KW-1185">Reference proteome</keyword>
<dbReference type="InterPro" id="IPR052019">
    <property type="entry name" value="F420H2_bilvrd_red/Heme_oxyg"/>
</dbReference>
<dbReference type="Proteomes" id="UP001429745">
    <property type="component" value="Unassembled WGS sequence"/>
</dbReference>
<dbReference type="PANTHER" id="PTHR35176:SF6">
    <property type="entry name" value="HEME OXYGENASE HI_0854-RELATED"/>
    <property type="match status" value="1"/>
</dbReference>
<protein>
    <submittedName>
        <fullName evidence="3">Pyridoxamine 5'-phosphate oxidase family protein</fullName>
    </submittedName>
</protein>
<evidence type="ECO:0000256" key="1">
    <source>
        <dbReference type="ARBA" id="ARBA00023002"/>
    </source>
</evidence>
<feature type="domain" description="Pyridoxamine 5'-phosphate oxidase N-terminal" evidence="2">
    <location>
        <begin position="20"/>
        <end position="129"/>
    </location>
</feature>
<evidence type="ECO:0000313" key="4">
    <source>
        <dbReference type="Proteomes" id="UP001429745"/>
    </source>
</evidence>
<organism evidence="3 4">
    <name type="scientific">Microbacterium salsuginis</name>
    <dbReference type="NCBI Taxonomy" id="2722803"/>
    <lineage>
        <taxon>Bacteria</taxon>
        <taxon>Bacillati</taxon>
        <taxon>Actinomycetota</taxon>
        <taxon>Actinomycetes</taxon>
        <taxon>Micrococcales</taxon>
        <taxon>Microbacteriaceae</taxon>
        <taxon>Microbacterium</taxon>
    </lineage>
</organism>
<dbReference type="Gene3D" id="2.30.110.10">
    <property type="entry name" value="Electron Transport, Fmn-binding Protein, Chain A"/>
    <property type="match status" value="1"/>
</dbReference>
<reference evidence="3 4" key="1">
    <citation type="submission" date="2020-04" db="EMBL/GenBank/DDBJ databases">
        <title>CFH 90308 Microbacterium sp.</title>
        <authorList>
            <person name="Nie G."/>
            <person name="Ming H."/>
            <person name="Xia T."/>
        </authorList>
    </citation>
    <scope>NUCLEOTIDE SEQUENCE [LARGE SCALE GENOMIC DNA]</scope>
    <source>
        <strain evidence="3 4">CFH 90308</strain>
    </source>
</reference>
<evidence type="ECO:0000313" key="3">
    <source>
        <dbReference type="EMBL" id="NLP86117.1"/>
    </source>
</evidence>
<dbReference type="RefSeq" id="WP_168914587.1">
    <property type="nucleotide sequence ID" value="NZ_JABACI010000006.1"/>
</dbReference>
<evidence type="ECO:0000259" key="2">
    <source>
        <dbReference type="Pfam" id="PF01243"/>
    </source>
</evidence>
<dbReference type="Pfam" id="PF01243">
    <property type="entry name" value="PNPOx_N"/>
    <property type="match status" value="1"/>
</dbReference>
<dbReference type="SUPFAM" id="SSF50475">
    <property type="entry name" value="FMN-binding split barrel"/>
    <property type="match status" value="1"/>
</dbReference>
<dbReference type="InterPro" id="IPR011576">
    <property type="entry name" value="Pyridox_Oxase_N"/>
</dbReference>
<gene>
    <name evidence="3" type="ORF">HF576_19980</name>
</gene>
<accession>A0ABX1KGC3</accession>
<dbReference type="InterPro" id="IPR012349">
    <property type="entry name" value="Split_barrel_FMN-bd"/>
</dbReference>
<name>A0ABX1KGC3_9MICO</name>
<keyword evidence="1" id="KW-0560">Oxidoreductase</keyword>
<sequence>MVTEDAPAAGVTAAEPAKLARALVAENSYLTLATAGGDGIPWACPVWFAARDLDVFVWASKPGARHSRNIEENSRVSLVIFDSSRPPGEGSAFYVEATAELVDESVFADALAIYNARSVERGLGEWDPAQLREPARHRLYRAFALESFVLDDHDERVRVS</sequence>
<dbReference type="PANTHER" id="PTHR35176">
    <property type="entry name" value="HEME OXYGENASE HI_0854-RELATED"/>
    <property type="match status" value="1"/>
</dbReference>
<proteinExistence type="predicted"/>
<comment type="caution">
    <text evidence="3">The sequence shown here is derived from an EMBL/GenBank/DDBJ whole genome shotgun (WGS) entry which is preliminary data.</text>
</comment>